<reference evidence="1 2" key="1">
    <citation type="submission" date="2024-02" db="EMBL/GenBank/DDBJ databases">
        <title>Adaptive strategies in a cosmopolitan and abundant soil bacterium.</title>
        <authorList>
            <person name="Carini P."/>
        </authorList>
    </citation>
    <scope>NUCLEOTIDE SEQUENCE [LARGE SCALE GENOMIC DNA]</scope>
    <source>
        <strain evidence="1 2">AZCC 1608</strain>
    </source>
</reference>
<evidence type="ECO:0000313" key="2">
    <source>
        <dbReference type="Proteomes" id="UP001364224"/>
    </source>
</evidence>
<protein>
    <submittedName>
        <fullName evidence="1">Uncharacterized protein</fullName>
    </submittedName>
</protein>
<gene>
    <name evidence="1" type="ORF">V1286_005101</name>
</gene>
<comment type="caution">
    <text evidence="1">The sequence shown here is derived from an EMBL/GenBank/DDBJ whole genome shotgun (WGS) entry which is preliminary data.</text>
</comment>
<accession>A0ABU8BHI1</accession>
<dbReference type="RefSeq" id="WP_334483901.1">
    <property type="nucleotide sequence ID" value="NZ_JAZHRV010000001.1"/>
</dbReference>
<organism evidence="1 2">
    <name type="scientific">Bradyrhizobium algeriense</name>
    <dbReference type="NCBI Taxonomy" id="634784"/>
    <lineage>
        <taxon>Bacteria</taxon>
        <taxon>Pseudomonadati</taxon>
        <taxon>Pseudomonadota</taxon>
        <taxon>Alphaproteobacteria</taxon>
        <taxon>Hyphomicrobiales</taxon>
        <taxon>Nitrobacteraceae</taxon>
        <taxon>Bradyrhizobium</taxon>
    </lineage>
</organism>
<proteinExistence type="predicted"/>
<keyword evidence="2" id="KW-1185">Reference proteome</keyword>
<name>A0ABU8BHI1_9BRAD</name>
<dbReference type="EMBL" id="JAZHRV010000001">
    <property type="protein sequence ID" value="MEH2557572.1"/>
    <property type="molecule type" value="Genomic_DNA"/>
</dbReference>
<sequence>MHAYRAYMIPWDGHIIYRVDIECDDDEAAKERAKLLVDGHDVELWDGARKIAEFKTAHFKTAH</sequence>
<dbReference type="Proteomes" id="UP001364224">
    <property type="component" value="Unassembled WGS sequence"/>
</dbReference>
<evidence type="ECO:0000313" key="1">
    <source>
        <dbReference type="EMBL" id="MEH2557572.1"/>
    </source>
</evidence>